<dbReference type="Gene3D" id="1.20.1280.50">
    <property type="match status" value="1"/>
</dbReference>
<organism evidence="1 2">
    <name type="scientific">Sistotremastrum niveocremeum HHB9708</name>
    <dbReference type="NCBI Taxonomy" id="1314777"/>
    <lineage>
        <taxon>Eukaryota</taxon>
        <taxon>Fungi</taxon>
        <taxon>Dikarya</taxon>
        <taxon>Basidiomycota</taxon>
        <taxon>Agaricomycotina</taxon>
        <taxon>Agaricomycetes</taxon>
        <taxon>Sistotremastrales</taxon>
        <taxon>Sistotremastraceae</taxon>
        <taxon>Sertulicium</taxon>
        <taxon>Sertulicium niveocremeum</taxon>
    </lineage>
</organism>
<evidence type="ECO:0000313" key="1">
    <source>
        <dbReference type="EMBL" id="KZS91846.1"/>
    </source>
</evidence>
<reference evidence="1 2" key="1">
    <citation type="journal article" date="2016" name="Mol. Biol. Evol.">
        <title>Comparative Genomics of Early-Diverging Mushroom-Forming Fungi Provides Insights into the Origins of Lignocellulose Decay Capabilities.</title>
        <authorList>
            <person name="Nagy L.G."/>
            <person name="Riley R."/>
            <person name="Tritt A."/>
            <person name="Adam C."/>
            <person name="Daum C."/>
            <person name="Floudas D."/>
            <person name="Sun H."/>
            <person name="Yadav J.S."/>
            <person name="Pangilinan J."/>
            <person name="Larsson K.H."/>
            <person name="Matsuura K."/>
            <person name="Barry K."/>
            <person name="Labutti K."/>
            <person name="Kuo R."/>
            <person name="Ohm R.A."/>
            <person name="Bhattacharya S.S."/>
            <person name="Shirouzu T."/>
            <person name="Yoshinaga Y."/>
            <person name="Martin F.M."/>
            <person name="Grigoriev I.V."/>
            <person name="Hibbett D.S."/>
        </authorList>
    </citation>
    <scope>NUCLEOTIDE SEQUENCE [LARGE SCALE GENOMIC DNA]</scope>
    <source>
        <strain evidence="1 2">HHB9708</strain>
    </source>
</reference>
<accession>A0A164SVC5</accession>
<sequence length="651" mass="73878">MSEVDSESVSALEKTESQLIAIAARMEEQISCVSAPLGAKQSLEEQEHVKKAVEALQSIKRNIDTTLDIRIAHLWRYSNQGCPIFRIPNELLVEIFKLAAPTSLPTLPGETEGRTTGSVEDETFDNLKYPFKRLLDLTHVCFHWQQTAVNTPSLWKIINMDWPLAVLEIFISRSSGAPLSVTWGDTVPERSARRTLLLFPIIRNMSSFQADFSNLGGRHFGAQTLLSQALPNMQSLSMAFAEQDQIVLDADLFQRHAPRLRSLSLFNVAGVLSPDAVFSRLTALRIHYSGTQLTTDEDRLPISAIFLILKESLELETLQFTRKFEHSSMELRHSHSSFKVHKLRSLILEEWEIDALDLFFSIVDFPSLKELKIAVAPRTTGSIYKDLDMLFYLHHISHNAPAVFSSYRHLAMSIDDFDDIIISLSSGDTSKSPSPRGIFIGLSPPEDDGEMLADEYISWATGFGATIRALSQYFILPQLVSFVCEVVADEEEDSRDSECWKEFFRHCTALEELEITGPGSSSSILRALTPTLEIKVENNETSVLCPSLKALKLPEPQRPNQGVVHALVHRRRLRGFMVRHLSFVILKRDRRDELWMAKESKRKLSEGRHVYLTKEVGSLVINHVDPRRLPYLWCTGRHQLELADEQPFYYK</sequence>
<name>A0A164SVC5_9AGAM</name>
<dbReference type="Proteomes" id="UP000076722">
    <property type="component" value="Unassembled WGS sequence"/>
</dbReference>
<protein>
    <submittedName>
        <fullName evidence="1">Uncharacterized protein</fullName>
    </submittedName>
</protein>
<dbReference type="Gene3D" id="3.80.10.10">
    <property type="entry name" value="Ribonuclease Inhibitor"/>
    <property type="match status" value="1"/>
</dbReference>
<dbReference type="OrthoDB" id="3219769at2759"/>
<gene>
    <name evidence="1" type="ORF">SISNIDRAFT_487157</name>
</gene>
<proteinExistence type="predicted"/>
<keyword evidence="2" id="KW-1185">Reference proteome</keyword>
<dbReference type="AlphaFoldDB" id="A0A164SVC5"/>
<dbReference type="STRING" id="1314777.A0A164SVC5"/>
<dbReference type="EMBL" id="KV419413">
    <property type="protein sequence ID" value="KZS91846.1"/>
    <property type="molecule type" value="Genomic_DNA"/>
</dbReference>
<dbReference type="InterPro" id="IPR032675">
    <property type="entry name" value="LRR_dom_sf"/>
</dbReference>
<evidence type="ECO:0000313" key="2">
    <source>
        <dbReference type="Proteomes" id="UP000076722"/>
    </source>
</evidence>